<dbReference type="InterPro" id="IPR053864">
    <property type="entry name" value="DUF6933"/>
</dbReference>
<proteinExistence type="predicted"/>
<dbReference type="Pfam" id="PF22016">
    <property type="entry name" value="DUF6933"/>
    <property type="match status" value="1"/>
</dbReference>
<dbReference type="OrthoDB" id="6947307at2"/>
<accession>A0A1W1XKF6</accession>
<evidence type="ECO:0000313" key="2">
    <source>
        <dbReference type="EMBL" id="SMC24322.1"/>
    </source>
</evidence>
<name>A0A1W1XKF6_9NEIS</name>
<feature type="domain" description="DUF6933" evidence="1">
    <location>
        <begin position="4"/>
        <end position="181"/>
    </location>
</feature>
<organism evidence="2 3">
    <name type="scientific">Andreprevotia lacus DSM 23236</name>
    <dbReference type="NCBI Taxonomy" id="1121001"/>
    <lineage>
        <taxon>Bacteria</taxon>
        <taxon>Pseudomonadati</taxon>
        <taxon>Pseudomonadota</taxon>
        <taxon>Betaproteobacteria</taxon>
        <taxon>Neisseriales</taxon>
        <taxon>Chitinibacteraceae</taxon>
        <taxon>Andreprevotia</taxon>
    </lineage>
</organism>
<keyword evidence="3" id="KW-1185">Reference proteome</keyword>
<sequence>MLLFQCTKDACAALTSTRKGVTESWICDHPLPSDDPAWVWQLHAVKIARHPVLVAMHADTRFSMVFWGVKKGDGETLIQLFFERMLNHVAWLARDFALLDASGLKAMADRLIDVHQQCTFRAGGDRSVQTHLNEVVRYCRDAVADNGGLPDNQEQAAGFDAYLNQAPRGARGRPHWFPDDEMLCACLRDFAGVDEAGLLHARERMRTARYRDIEQLLQQS</sequence>
<dbReference type="EMBL" id="FWXD01000009">
    <property type="protein sequence ID" value="SMC24322.1"/>
    <property type="molecule type" value="Genomic_DNA"/>
</dbReference>
<dbReference type="RefSeq" id="WP_084090497.1">
    <property type="nucleotide sequence ID" value="NZ_FWXD01000009.1"/>
</dbReference>
<evidence type="ECO:0000259" key="1">
    <source>
        <dbReference type="Pfam" id="PF22016"/>
    </source>
</evidence>
<dbReference type="AlphaFoldDB" id="A0A1W1XKF6"/>
<gene>
    <name evidence="2" type="ORF">SAMN02745857_01839</name>
</gene>
<reference evidence="2 3" key="1">
    <citation type="submission" date="2017-04" db="EMBL/GenBank/DDBJ databases">
        <authorList>
            <person name="Afonso C.L."/>
            <person name="Miller P.J."/>
            <person name="Scott M.A."/>
            <person name="Spackman E."/>
            <person name="Goraichik I."/>
            <person name="Dimitrov K.M."/>
            <person name="Suarez D.L."/>
            <person name="Swayne D.E."/>
        </authorList>
    </citation>
    <scope>NUCLEOTIDE SEQUENCE [LARGE SCALE GENOMIC DNA]</scope>
    <source>
        <strain evidence="2 3">DSM 23236</strain>
    </source>
</reference>
<evidence type="ECO:0000313" key="3">
    <source>
        <dbReference type="Proteomes" id="UP000192761"/>
    </source>
</evidence>
<dbReference type="Proteomes" id="UP000192761">
    <property type="component" value="Unassembled WGS sequence"/>
</dbReference>
<dbReference type="STRING" id="1121001.SAMN02745857_01839"/>
<protein>
    <recommendedName>
        <fullName evidence="1">DUF6933 domain-containing protein</fullName>
    </recommendedName>
</protein>